<dbReference type="PANTHER" id="PTHR40635">
    <property type="match status" value="1"/>
</dbReference>
<evidence type="ECO:0000313" key="2">
    <source>
        <dbReference type="EMBL" id="PNS14255.1"/>
    </source>
</evidence>
<dbReference type="EMBL" id="NKHZ01000088">
    <property type="protein sequence ID" value="PNS14255.1"/>
    <property type="molecule type" value="Genomic_DNA"/>
</dbReference>
<protein>
    <submittedName>
        <fullName evidence="2">Uncharacterized protein</fullName>
    </submittedName>
</protein>
<keyword evidence="3" id="KW-1185">Reference proteome</keyword>
<dbReference type="PANTHER" id="PTHR40635:SF1">
    <property type="match status" value="1"/>
</dbReference>
<sequence length="255" mass="28346">MAPIRRYLRISRYSVLEVRIYLEQPSLADSWLLAARSPALPRIISAIRPFVLPKLREENENAKKKGGKKKKSTKDTVTKEDFEVAIFLTESGSRHAILTKDKSFAGKGRDKERGRSGIGKYLGGQQDPVVLREESSEEVRLEDIPAAPNDGRGTDGQPVDVSSDEEDIAPARNGRKRKRQGGERDEAEDGEDEKKKLGMKTEYEGFAIYGRILCLIVKRKGVKARAEAPVGSSQMLENWVSTQVDKDGVGMDDDG</sequence>
<comment type="caution">
    <text evidence="2">The sequence shown here is derived from an EMBL/GenBank/DDBJ whole genome shotgun (WGS) entry which is preliminary data.</text>
</comment>
<dbReference type="OrthoDB" id="5374757at2759"/>
<proteinExistence type="predicted"/>
<evidence type="ECO:0000256" key="1">
    <source>
        <dbReference type="SAM" id="MobiDB-lite"/>
    </source>
</evidence>
<evidence type="ECO:0000313" key="3">
    <source>
        <dbReference type="Proteomes" id="UP000243797"/>
    </source>
</evidence>
<dbReference type="Proteomes" id="UP000243797">
    <property type="component" value="Unassembled WGS sequence"/>
</dbReference>
<feature type="compositionally biased region" description="Basic and acidic residues" evidence="1">
    <location>
        <begin position="101"/>
        <end position="115"/>
    </location>
</feature>
<accession>A0A2K1QGG7</accession>
<dbReference type="InParanoid" id="A0A2K1QGG7"/>
<feature type="compositionally biased region" description="Basic and acidic residues" evidence="1">
    <location>
        <begin position="130"/>
        <end position="143"/>
    </location>
</feature>
<feature type="region of interest" description="Disordered" evidence="1">
    <location>
        <begin position="101"/>
        <end position="199"/>
    </location>
</feature>
<gene>
    <name evidence="2" type="ORF">CAC42_6768</name>
</gene>
<reference evidence="2 3" key="1">
    <citation type="submission" date="2017-06" db="EMBL/GenBank/DDBJ databases">
        <title>Draft genome sequence of a variant of Elsinoe murrayae.</title>
        <authorList>
            <person name="Cheng Q."/>
        </authorList>
    </citation>
    <scope>NUCLEOTIDE SEQUENCE [LARGE SCALE GENOMIC DNA]</scope>
    <source>
        <strain evidence="2 3">CQ-2017a</strain>
    </source>
</reference>
<organism evidence="2 3">
    <name type="scientific">Sphaceloma murrayae</name>
    <dbReference type="NCBI Taxonomy" id="2082308"/>
    <lineage>
        <taxon>Eukaryota</taxon>
        <taxon>Fungi</taxon>
        <taxon>Dikarya</taxon>
        <taxon>Ascomycota</taxon>
        <taxon>Pezizomycotina</taxon>
        <taxon>Dothideomycetes</taxon>
        <taxon>Dothideomycetidae</taxon>
        <taxon>Myriangiales</taxon>
        <taxon>Elsinoaceae</taxon>
        <taxon>Sphaceloma</taxon>
    </lineage>
</organism>
<name>A0A2K1QGG7_9PEZI</name>
<dbReference type="AlphaFoldDB" id="A0A2K1QGG7"/>